<dbReference type="EMBL" id="CAMXCT010006679">
    <property type="protein sequence ID" value="CAI4018177.1"/>
    <property type="molecule type" value="Genomic_DNA"/>
</dbReference>
<feature type="region of interest" description="Disordered" evidence="2">
    <location>
        <begin position="309"/>
        <end position="331"/>
    </location>
</feature>
<feature type="coiled-coil region" evidence="1">
    <location>
        <begin position="538"/>
        <end position="565"/>
    </location>
</feature>
<evidence type="ECO:0000313" key="3">
    <source>
        <dbReference type="EMBL" id="CAI4018177.1"/>
    </source>
</evidence>
<comment type="caution">
    <text evidence="3">The sequence shown here is derived from an EMBL/GenBank/DDBJ whole genome shotgun (WGS) entry which is preliminary data.</text>
</comment>
<dbReference type="AlphaFoldDB" id="A0A9P1GNL9"/>
<feature type="coiled-coil region" evidence="1">
    <location>
        <begin position="592"/>
        <end position="637"/>
    </location>
</feature>
<dbReference type="EMBL" id="CAMXCT020006679">
    <property type="protein sequence ID" value="CAL1171552.1"/>
    <property type="molecule type" value="Genomic_DNA"/>
</dbReference>
<evidence type="ECO:0000256" key="1">
    <source>
        <dbReference type="SAM" id="Coils"/>
    </source>
</evidence>
<organism evidence="3">
    <name type="scientific">Cladocopium goreaui</name>
    <dbReference type="NCBI Taxonomy" id="2562237"/>
    <lineage>
        <taxon>Eukaryota</taxon>
        <taxon>Sar</taxon>
        <taxon>Alveolata</taxon>
        <taxon>Dinophyceae</taxon>
        <taxon>Suessiales</taxon>
        <taxon>Symbiodiniaceae</taxon>
        <taxon>Cladocopium</taxon>
    </lineage>
</organism>
<feature type="compositionally biased region" description="Low complexity" evidence="2">
    <location>
        <begin position="75"/>
        <end position="89"/>
    </location>
</feature>
<evidence type="ECO:0000313" key="4">
    <source>
        <dbReference type="EMBL" id="CAL4805489.1"/>
    </source>
</evidence>
<feature type="coiled-coil region" evidence="1">
    <location>
        <begin position="140"/>
        <end position="167"/>
    </location>
</feature>
<dbReference type="OrthoDB" id="10687661at2759"/>
<dbReference type="Proteomes" id="UP001152797">
    <property type="component" value="Unassembled WGS sequence"/>
</dbReference>
<name>A0A9P1GNL9_9DINO</name>
<evidence type="ECO:0000313" key="5">
    <source>
        <dbReference type="Proteomes" id="UP001152797"/>
    </source>
</evidence>
<sequence length="653" mass="71602">MPQPMSSTSSAADIHKTPGKLNASRFSRQSSEETLESTANSPRFSTRRNRVRVPDWVVEGNGSSTPNVMTPRFRSTASWPGAASSSSGPKNGTQPSTQVTPEAEEEAETVLEHQLWQMQKERDSAMAQVLKAQASADHWREHLTTEAANLKDTWEDLRQKQEASERQANRLRCAGGATEDADDNSSQLEQLHHHIRQLGMQLFDLGQEKSALSVQSMALAAELERQEEECRQLVVDCEGSQTAQERLQSELEEVEVGGLSVVHAMTSPAGGASSSRPSTGSMQDVDLEFSHDFALDLSGRMSIQRALRLAQHAGRRRPKVTRSSSRPLDEDPFDISMAELMDALQVLQMATAEAKPREKADSIDFSESIAQLQEVVEMLSGGGEKKPTTKEALPGVDFDQSMADLHEVVEMLSGGGEKKPTTKEALPGVDFDQSMADLHEVVEMLSGGGEKKPTTKDRDESYEDSIANLQEVVEILKNGQAAGTAVEAAGRTAESEKRPEATVDRPHTHSGISEGTEEAAERPERYSCSSCCKLRLKLEHAERARVKAQEQLVRLQQEHLRMRQASGYGGADAPAAPALSALAADEEVARTLESYRREVAFLKQSLAESKEQEGSLREELQTLRKEHAERVQALQGQMATLLLDLEAKDASSR</sequence>
<accession>A0A9P1GNL9</accession>
<feature type="region of interest" description="Disordered" evidence="2">
    <location>
        <begin position="485"/>
        <end position="523"/>
    </location>
</feature>
<feature type="compositionally biased region" description="Basic and acidic residues" evidence="2">
    <location>
        <begin position="493"/>
        <end position="507"/>
    </location>
</feature>
<feature type="compositionally biased region" description="Polar residues" evidence="2">
    <location>
        <begin position="90"/>
        <end position="100"/>
    </location>
</feature>
<evidence type="ECO:0000256" key="2">
    <source>
        <dbReference type="SAM" id="MobiDB-lite"/>
    </source>
</evidence>
<proteinExistence type="predicted"/>
<feature type="region of interest" description="Disordered" evidence="2">
    <location>
        <begin position="1"/>
        <end position="106"/>
    </location>
</feature>
<gene>
    <name evidence="3" type="ORF">C1SCF055_LOCUS42769</name>
</gene>
<dbReference type="EMBL" id="CAMXCT030006679">
    <property type="protein sequence ID" value="CAL4805489.1"/>
    <property type="molecule type" value="Genomic_DNA"/>
</dbReference>
<keyword evidence="1" id="KW-0175">Coiled coil</keyword>
<protein>
    <submittedName>
        <fullName evidence="3">Uncharacterized protein</fullName>
    </submittedName>
</protein>
<reference evidence="4 5" key="2">
    <citation type="submission" date="2024-05" db="EMBL/GenBank/DDBJ databases">
        <authorList>
            <person name="Chen Y."/>
            <person name="Shah S."/>
            <person name="Dougan E. K."/>
            <person name="Thang M."/>
            <person name="Chan C."/>
        </authorList>
    </citation>
    <scope>NUCLEOTIDE SEQUENCE [LARGE SCALE GENOMIC DNA]</scope>
</reference>
<feature type="compositionally biased region" description="Polar residues" evidence="2">
    <location>
        <begin position="1"/>
        <end position="11"/>
    </location>
</feature>
<reference evidence="3" key="1">
    <citation type="submission" date="2022-10" db="EMBL/GenBank/DDBJ databases">
        <authorList>
            <person name="Chen Y."/>
            <person name="Dougan E. K."/>
            <person name="Chan C."/>
            <person name="Rhodes N."/>
            <person name="Thang M."/>
        </authorList>
    </citation>
    <scope>NUCLEOTIDE SEQUENCE</scope>
</reference>
<keyword evidence="5" id="KW-1185">Reference proteome</keyword>